<dbReference type="Proteomes" id="UP000649617">
    <property type="component" value="Unassembled WGS sequence"/>
</dbReference>
<dbReference type="OrthoDB" id="406962at2759"/>
<reference evidence="1" key="1">
    <citation type="submission" date="2021-02" db="EMBL/GenBank/DDBJ databases">
        <authorList>
            <person name="Dougan E. K."/>
            <person name="Rhodes N."/>
            <person name="Thang M."/>
            <person name="Chan C."/>
        </authorList>
    </citation>
    <scope>NUCLEOTIDE SEQUENCE</scope>
</reference>
<dbReference type="AlphaFoldDB" id="A0A812MJN8"/>
<protein>
    <submittedName>
        <fullName evidence="1">Uncharacterized protein</fullName>
    </submittedName>
</protein>
<accession>A0A812MJN8</accession>
<sequence>MSGVSVTTRFLYSVLSGKVYAGKKKQQEPLHNLVSCFAKDIGNCFHQEIPVQSASWTEKIFLICLGLKRDLAALVKLGKLQRNYMRDTMSGKGAGICHLCRGGQENFSYHETDFNIMTEMRRDAPLPWTQQPSLLNSIPHSPSRKAAFFKLDLFHILLKGVFGDIAANAIVSCYDLKVFGNLSLEKFLKHVYDDASGYCRQNGLQLHMIALTTDLLGIKRASSYPTASWFKGADTSTLCTYLQAKLGTLANLEPEHQHYMGLIHKVVKSANEFMRTLLHSGNFLLDSERAAALLHGKKVLEYFKQLAT</sequence>
<organism evidence="1 2">
    <name type="scientific">Symbiodinium pilosum</name>
    <name type="common">Dinoflagellate</name>
    <dbReference type="NCBI Taxonomy" id="2952"/>
    <lineage>
        <taxon>Eukaryota</taxon>
        <taxon>Sar</taxon>
        <taxon>Alveolata</taxon>
        <taxon>Dinophyceae</taxon>
        <taxon>Suessiales</taxon>
        <taxon>Symbiodiniaceae</taxon>
        <taxon>Symbiodinium</taxon>
    </lineage>
</organism>
<evidence type="ECO:0000313" key="1">
    <source>
        <dbReference type="EMBL" id="CAE7264945.1"/>
    </source>
</evidence>
<dbReference type="EMBL" id="CAJNIZ010008190">
    <property type="protein sequence ID" value="CAE7264945.1"/>
    <property type="molecule type" value="Genomic_DNA"/>
</dbReference>
<proteinExistence type="predicted"/>
<keyword evidence="2" id="KW-1185">Reference proteome</keyword>
<gene>
    <name evidence="1" type="ORF">SPIL2461_LOCUS5677</name>
</gene>
<evidence type="ECO:0000313" key="2">
    <source>
        <dbReference type="Proteomes" id="UP000649617"/>
    </source>
</evidence>
<comment type="caution">
    <text evidence="1">The sequence shown here is derived from an EMBL/GenBank/DDBJ whole genome shotgun (WGS) entry which is preliminary data.</text>
</comment>
<name>A0A812MJN8_SYMPI</name>